<keyword evidence="3" id="KW-1185">Reference proteome</keyword>
<dbReference type="AlphaFoldDB" id="A0A6G7CFF2"/>
<accession>A0A6G7CFF2</accession>
<dbReference type="InterPro" id="IPR003593">
    <property type="entry name" value="AAA+_ATPase"/>
</dbReference>
<feature type="domain" description="AAA+ ATPase" evidence="1">
    <location>
        <begin position="46"/>
        <end position="309"/>
    </location>
</feature>
<protein>
    <submittedName>
        <fullName evidence="2">AAA family ATPase</fullName>
    </submittedName>
</protein>
<dbReference type="EMBL" id="CP049331">
    <property type="protein sequence ID" value="QIH40800.1"/>
    <property type="molecule type" value="Genomic_DNA"/>
</dbReference>
<dbReference type="Gene3D" id="3.40.50.300">
    <property type="entry name" value="P-loop containing nucleotide triphosphate hydrolases"/>
    <property type="match status" value="2"/>
</dbReference>
<evidence type="ECO:0000313" key="3">
    <source>
        <dbReference type="Proteomes" id="UP000503003"/>
    </source>
</evidence>
<dbReference type="InterPro" id="IPR038729">
    <property type="entry name" value="Rad50/SbcC_AAA"/>
</dbReference>
<dbReference type="GO" id="GO:0005524">
    <property type="term" value="F:ATP binding"/>
    <property type="evidence" value="ECO:0007669"/>
    <property type="project" value="InterPro"/>
</dbReference>
<dbReference type="InterPro" id="IPR027417">
    <property type="entry name" value="P-loop_NTPase"/>
</dbReference>
<dbReference type="GO" id="GO:0006302">
    <property type="term" value="P:double-strand break repair"/>
    <property type="evidence" value="ECO:0007669"/>
    <property type="project" value="InterPro"/>
</dbReference>
<dbReference type="PANTHER" id="PTHR43581">
    <property type="entry name" value="ATP/GTP PHOSPHATASE"/>
    <property type="match status" value="1"/>
</dbReference>
<dbReference type="KEGG" id="vzi:G5S32_01835"/>
<dbReference type="PANTHER" id="PTHR43581:SF2">
    <property type="entry name" value="EXCINUCLEASE ATPASE SUBUNIT"/>
    <property type="match status" value="1"/>
</dbReference>
<name>A0A6G7CFF2_9VIBR</name>
<dbReference type="InterPro" id="IPR051396">
    <property type="entry name" value="Bact_Antivir_Def_Nuclease"/>
</dbReference>
<gene>
    <name evidence="2" type="ORF">G5S32_01835</name>
</gene>
<proteinExistence type="predicted"/>
<sequence length="519" mass="59413">MKYGESHLDRNLRNWFTNDFSCGLLRQVVLAEGRLRGLTPFSLDIDFPITAVAGKNGAGKSTLLAMICCAFHNRKNGFYPSNRRQNYYTFADFFIQHIEDVPHSGIKIDYKIAHDNWRKSKECPSGVGIFYQNRKKKRGGKWNDYSGRVDRNVVYMGIERIVPHVEKSQSKSYVRSFAQGEEQGWECEVRDVVGGILGKCYDEFKYVSHSKYRLPIVSVAGHRYSGFHMGAGENALFELFSTMHAVPKGSLLVVDEIELGLHAEAQYKLINELKELCKKRKLQIVCTTHSREVFSCLPSDARIFLENINGKTIVSQGISPDFAFSKMNNRYLVELNILVEDDVAKTLLLSAFPRNLRSRLSIEVIGSAAALSRQLASEFIRENKSNIFVVFDGDQRKLEKNNVEHAYKMSETSCEIQFSEWAKEHMSYLPGESWPEKWIVETAIKKEDPLAALLGTDTDELLDICHKGLQSGKHREFFTIGNELGLSREETMQRFCLHLSQSFPEEFDQLRDTIRQRLL</sequence>
<reference evidence="2 3" key="1">
    <citation type="submission" date="2020-02" db="EMBL/GenBank/DDBJ databases">
        <title>A complete genome of a marine bacterium Vibrio sp. ZWAL4003 isolated from the mangrove sediment with the ability to degrade polysaccharides.</title>
        <authorList>
            <person name="Wu J."/>
            <person name="Qu W."/>
            <person name="Zeng R."/>
        </authorList>
    </citation>
    <scope>NUCLEOTIDE SEQUENCE [LARGE SCALE GENOMIC DNA]</scope>
    <source>
        <strain evidence="2 3">ZWAL4003</strain>
    </source>
</reference>
<evidence type="ECO:0000313" key="2">
    <source>
        <dbReference type="EMBL" id="QIH40800.1"/>
    </source>
</evidence>
<dbReference type="Pfam" id="PF13304">
    <property type="entry name" value="AAA_21"/>
    <property type="match status" value="1"/>
</dbReference>
<dbReference type="Proteomes" id="UP000503003">
    <property type="component" value="Chromosome 1"/>
</dbReference>
<organism evidence="2 3">
    <name type="scientific">Vibrio ziniensis</name>
    <dbReference type="NCBI Taxonomy" id="2711221"/>
    <lineage>
        <taxon>Bacteria</taxon>
        <taxon>Pseudomonadati</taxon>
        <taxon>Pseudomonadota</taxon>
        <taxon>Gammaproteobacteria</taxon>
        <taxon>Vibrionales</taxon>
        <taxon>Vibrionaceae</taxon>
        <taxon>Vibrio</taxon>
    </lineage>
</organism>
<dbReference type="GO" id="GO:0016887">
    <property type="term" value="F:ATP hydrolysis activity"/>
    <property type="evidence" value="ECO:0007669"/>
    <property type="project" value="InterPro"/>
</dbReference>
<dbReference type="SUPFAM" id="SSF52540">
    <property type="entry name" value="P-loop containing nucleoside triphosphate hydrolases"/>
    <property type="match status" value="1"/>
</dbReference>
<dbReference type="SMART" id="SM00382">
    <property type="entry name" value="AAA"/>
    <property type="match status" value="1"/>
</dbReference>
<dbReference type="Pfam" id="PF13476">
    <property type="entry name" value="AAA_23"/>
    <property type="match status" value="1"/>
</dbReference>
<dbReference type="InterPro" id="IPR003959">
    <property type="entry name" value="ATPase_AAA_core"/>
</dbReference>
<dbReference type="RefSeq" id="WP_165310217.1">
    <property type="nucleotide sequence ID" value="NZ_CP049331.1"/>
</dbReference>
<evidence type="ECO:0000259" key="1">
    <source>
        <dbReference type="SMART" id="SM00382"/>
    </source>
</evidence>